<reference evidence="4 5" key="1">
    <citation type="journal article" date="2014" name="Genome Announc.">
        <title>Draft Genome Sequences of Two Vibrionaceae Species, Vibrio ponticus C121 and Photobacterium aphoticum C119, Isolated as Coral Reef Microbiota.</title>
        <authorList>
            <person name="Al-saari N."/>
            <person name="Meirelles P.M."/>
            <person name="Mino S."/>
            <person name="Suda W."/>
            <person name="Oshima K."/>
            <person name="Hattori M."/>
            <person name="Ohkuma M."/>
            <person name="Thompson F.L."/>
            <person name="Gomez-Gil B."/>
            <person name="Sawabe T."/>
            <person name="Sawabe T."/>
        </authorList>
    </citation>
    <scope>NUCLEOTIDE SEQUENCE [LARGE SCALE GENOMIC DNA]</scope>
    <source>
        <strain evidence="4 5">JCM 19237</strain>
    </source>
</reference>
<dbReference type="GO" id="GO:1904680">
    <property type="term" value="F:peptide transmembrane transporter activity"/>
    <property type="evidence" value="ECO:0007669"/>
    <property type="project" value="TreeGrafter"/>
</dbReference>
<dbReference type="PANTHER" id="PTHR30290:SF38">
    <property type="entry name" value="D,D-DIPEPTIDE-BINDING PERIPLASMIC PROTEIN DDPA-RELATED"/>
    <property type="match status" value="1"/>
</dbReference>
<name>A0A090QYA3_9GAMM</name>
<dbReference type="Gene3D" id="3.10.105.10">
    <property type="entry name" value="Dipeptide-binding Protein, Domain 3"/>
    <property type="match status" value="1"/>
</dbReference>
<dbReference type="GO" id="GO:0042938">
    <property type="term" value="P:dipeptide transport"/>
    <property type="evidence" value="ECO:0007669"/>
    <property type="project" value="TreeGrafter"/>
</dbReference>
<protein>
    <submittedName>
        <fullName evidence="4">Oligopeptide ABC transporter</fullName>
    </submittedName>
</protein>
<evidence type="ECO:0000313" key="4">
    <source>
        <dbReference type="EMBL" id="GAL08170.1"/>
    </source>
</evidence>
<sequence>MPEHQDQIVANFNPFSKLSMPTTHQFIFEPLIIFNTLQNNKPEYRLAVHYRLDKDLKGISFTLRKGVKWSDGTPFTADDVLFSFSLTKQRPDLDANAIYQWIDYVEKRGSHEVYIKLKKPNALVAYTLVLQPIVPKHQWENVKDITTYTNAHPIGTGPFTEISHMDDEEYVQCANPYYWQADQRHIDCLRYPKVSNNEEFIRRIANGEFDWSGSFIPDIDRRYASFSPNFKYWLPPASNISIMFNFKTANPEIRDVFSNVQFRRAVSMSIQRQLLIDIAAFGQGEPSRYASGVSPQFKTGLIRSAQKNTCRS</sequence>
<dbReference type="STRING" id="754436.JCM19237_224"/>
<dbReference type="AlphaFoldDB" id="A0A090QYA3"/>
<evidence type="ECO:0000256" key="2">
    <source>
        <dbReference type="ARBA" id="ARBA00022729"/>
    </source>
</evidence>
<dbReference type="InterPro" id="IPR000914">
    <property type="entry name" value="SBP_5_dom"/>
</dbReference>
<accession>A0A090QYA3</accession>
<gene>
    <name evidence="4" type="ORF">JCM19237_224</name>
</gene>
<dbReference type="EMBL" id="BBMN01000022">
    <property type="protein sequence ID" value="GAL08170.1"/>
    <property type="molecule type" value="Genomic_DNA"/>
</dbReference>
<dbReference type="Gene3D" id="3.40.190.10">
    <property type="entry name" value="Periplasmic binding protein-like II"/>
    <property type="match status" value="1"/>
</dbReference>
<dbReference type="Pfam" id="PF00496">
    <property type="entry name" value="SBP_bac_5"/>
    <property type="match status" value="1"/>
</dbReference>
<evidence type="ECO:0000313" key="5">
    <source>
        <dbReference type="Proteomes" id="UP000029227"/>
    </source>
</evidence>
<proteinExistence type="inferred from homology"/>
<organism evidence="4 5">
    <name type="scientific">Photobacterium aphoticum</name>
    <dbReference type="NCBI Taxonomy" id="754436"/>
    <lineage>
        <taxon>Bacteria</taxon>
        <taxon>Pseudomonadati</taxon>
        <taxon>Pseudomonadota</taxon>
        <taxon>Gammaproteobacteria</taxon>
        <taxon>Vibrionales</taxon>
        <taxon>Vibrionaceae</taxon>
        <taxon>Photobacterium</taxon>
    </lineage>
</organism>
<dbReference type="SUPFAM" id="SSF53850">
    <property type="entry name" value="Periplasmic binding protein-like II"/>
    <property type="match status" value="1"/>
</dbReference>
<dbReference type="PANTHER" id="PTHR30290">
    <property type="entry name" value="PERIPLASMIC BINDING COMPONENT OF ABC TRANSPORTER"/>
    <property type="match status" value="1"/>
</dbReference>
<dbReference type="CDD" id="cd08509">
    <property type="entry name" value="PBP2_TmCBP_oligosaccharides_like"/>
    <property type="match status" value="1"/>
</dbReference>
<evidence type="ECO:0000256" key="1">
    <source>
        <dbReference type="ARBA" id="ARBA00005695"/>
    </source>
</evidence>
<comment type="similarity">
    <text evidence="1">Belongs to the bacterial solute-binding protein 5 family.</text>
</comment>
<dbReference type="InterPro" id="IPR039424">
    <property type="entry name" value="SBP_5"/>
</dbReference>
<dbReference type="GO" id="GO:0030288">
    <property type="term" value="C:outer membrane-bounded periplasmic space"/>
    <property type="evidence" value="ECO:0007669"/>
    <property type="project" value="TreeGrafter"/>
</dbReference>
<keyword evidence="2" id="KW-0732">Signal</keyword>
<evidence type="ECO:0000259" key="3">
    <source>
        <dbReference type="Pfam" id="PF00496"/>
    </source>
</evidence>
<dbReference type="eggNOG" id="COG0747">
    <property type="taxonomic scope" value="Bacteria"/>
</dbReference>
<feature type="domain" description="Solute-binding protein family 5" evidence="3">
    <location>
        <begin position="42"/>
        <end position="290"/>
    </location>
</feature>
<dbReference type="Proteomes" id="UP000029227">
    <property type="component" value="Unassembled WGS sequence"/>
</dbReference>
<comment type="caution">
    <text evidence="4">The sequence shown here is derived from an EMBL/GenBank/DDBJ whole genome shotgun (WGS) entry which is preliminary data.</text>
</comment>